<dbReference type="AlphaFoldDB" id="A0AAW5EY86"/>
<sequence length="138" mass="13967">AGNANVFTGRAGFEATQANAADAARLVNCAASEVFLASTGVIGEILPYQKISAALPGLHATLSENGWADAARGIMTTDTFPKAATRTARIGSTTVRIQGIAKGSGMVAPDMATMLSFVATDAKLPAGVIQSLLTDGVN</sequence>
<proteinExistence type="inferred from homology"/>
<dbReference type="Gene3D" id="3.60.70.12">
    <property type="entry name" value="L-amino peptidase D-ALA esterase/amidase"/>
    <property type="match status" value="1"/>
</dbReference>
<evidence type="ECO:0000256" key="1">
    <source>
        <dbReference type="ARBA" id="ARBA00011475"/>
    </source>
</evidence>
<dbReference type="Pfam" id="PF01960">
    <property type="entry name" value="ArgJ"/>
    <property type="match status" value="1"/>
</dbReference>
<evidence type="ECO:0000313" key="2">
    <source>
        <dbReference type="EMBL" id="MCJ8355702.1"/>
    </source>
</evidence>
<feature type="non-terminal residue" evidence="2">
    <location>
        <position position="138"/>
    </location>
</feature>
<dbReference type="GO" id="GO:0004042">
    <property type="term" value="F:L-glutamate N-acetyltransferase activity"/>
    <property type="evidence" value="ECO:0007669"/>
    <property type="project" value="TreeGrafter"/>
</dbReference>
<comment type="subunit">
    <text evidence="1">Heterotetramer of two alpha and two beta chains.</text>
</comment>
<dbReference type="RefSeq" id="WP_247068197.1">
    <property type="nucleotide sequence ID" value="NZ_JAIBCX010000348.1"/>
</dbReference>
<dbReference type="GO" id="GO:0004358">
    <property type="term" value="F:L-glutamate N-acetyltransferase activity, acting on acetyl-L-ornithine as donor"/>
    <property type="evidence" value="ECO:0007669"/>
    <property type="project" value="InterPro"/>
</dbReference>
<accession>A0AAW5EY86</accession>
<organism evidence="2 3">
    <name type="scientific">Novacetimonas hansenii</name>
    <name type="common">Komagataeibacter hansenii</name>
    <dbReference type="NCBI Taxonomy" id="436"/>
    <lineage>
        <taxon>Bacteria</taxon>
        <taxon>Pseudomonadati</taxon>
        <taxon>Pseudomonadota</taxon>
        <taxon>Alphaproteobacteria</taxon>
        <taxon>Acetobacterales</taxon>
        <taxon>Acetobacteraceae</taxon>
        <taxon>Novacetimonas</taxon>
    </lineage>
</organism>
<dbReference type="InterPro" id="IPR016117">
    <property type="entry name" value="ArgJ-like_dom_sf"/>
</dbReference>
<name>A0AAW5EY86_NOVHA</name>
<dbReference type="EMBL" id="JAIBCX010000348">
    <property type="protein sequence ID" value="MCJ8355702.1"/>
    <property type="molecule type" value="Genomic_DNA"/>
</dbReference>
<dbReference type="PANTHER" id="PTHR23100:SF0">
    <property type="entry name" value="ARGININE BIOSYNTHESIS BIFUNCTIONAL PROTEIN ARGJ, MITOCHONDRIAL"/>
    <property type="match status" value="1"/>
</dbReference>
<dbReference type="GO" id="GO:0006526">
    <property type="term" value="P:L-arginine biosynthetic process"/>
    <property type="evidence" value="ECO:0007669"/>
    <property type="project" value="InterPro"/>
</dbReference>
<comment type="caution">
    <text evidence="2">The sequence shown here is derived from an EMBL/GenBank/DDBJ whole genome shotgun (WGS) entry which is preliminary data.</text>
</comment>
<dbReference type="PANTHER" id="PTHR23100">
    <property type="entry name" value="ARGININE BIOSYNTHESIS BIFUNCTIONAL PROTEIN ARGJ"/>
    <property type="match status" value="1"/>
</dbReference>
<dbReference type="HAMAP" id="MF_01106">
    <property type="entry name" value="ArgJ"/>
    <property type="match status" value="1"/>
</dbReference>
<gene>
    <name evidence="2" type="ORF">K1W68_17225</name>
</gene>
<dbReference type="SUPFAM" id="SSF56266">
    <property type="entry name" value="DmpA/ArgJ-like"/>
    <property type="match status" value="1"/>
</dbReference>
<evidence type="ECO:0000313" key="3">
    <source>
        <dbReference type="Proteomes" id="UP001202887"/>
    </source>
</evidence>
<reference evidence="2" key="1">
    <citation type="journal article" date="2021" name="Polymers (Basel)">
        <title>Highly Stretchable Bacterial Cellulose Produced by Komagataeibacter hansenii SI1.</title>
        <authorList>
            <person name="Cielecka I."/>
            <person name="Ryngajllo M."/>
            <person name="Maniukiewicz W."/>
            <person name="Bielecki S."/>
        </authorList>
    </citation>
    <scope>NUCLEOTIDE SEQUENCE</scope>
    <source>
        <strain evidence="2">SI1</strain>
    </source>
</reference>
<protein>
    <submittedName>
        <fullName evidence="2">Bifunctional ornithine acetyltransferase/N-acetylglutamate synthase</fullName>
    </submittedName>
</protein>
<feature type="non-terminal residue" evidence="2">
    <location>
        <position position="1"/>
    </location>
</feature>
<dbReference type="Proteomes" id="UP001202887">
    <property type="component" value="Unassembled WGS sequence"/>
</dbReference>
<dbReference type="InterPro" id="IPR002813">
    <property type="entry name" value="Arg_biosynth_ArgJ"/>
</dbReference>
<reference evidence="2" key="2">
    <citation type="submission" date="2022-03" db="EMBL/GenBank/DDBJ databases">
        <authorList>
            <person name="Ryngajllo M."/>
            <person name="Jacek P."/>
            <person name="Kubiak K."/>
        </authorList>
    </citation>
    <scope>NUCLEOTIDE SEQUENCE</scope>
    <source>
        <strain evidence="2">SI1</strain>
    </source>
</reference>
<dbReference type="GO" id="GO:0006592">
    <property type="term" value="P:ornithine biosynthetic process"/>
    <property type="evidence" value="ECO:0007669"/>
    <property type="project" value="TreeGrafter"/>
</dbReference>